<dbReference type="Proteomes" id="UP001596312">
    <property type="component" value="Unassembled WGS sequence"/>
</dbReference>
<evidence type="ECO:0000256" key="3">
    <source>
        <dbReference type="ARBA" id="ARBA00022741"/>
    </source>
</evidence>
<dbReference type="InterPro" id="IPR027417">
    <property type="entry name" value="P-loop_NTPase"/>
</dbReference>
<dbReference type="AlphaFoldDB" id="A0ABD5V952"/>
<dbReference type="Pfam" id="PF00005">
    <property type="entry name" value="ABC_tran"/>
    <property type="match status" value="1"/>
</dbReference>
<dbReference type="PANTHER" id="PTHR43423">
    <property type="entry name" value="ABC TRANSPORTER I FAMILY MEMBER 17"/>
    <property type="match status" value="1"/>
</dbReference>
<dbReference type="PROSITE" id="PS00211">
    <property type="entry name" value="ABC_TRANSPORTER_1"/>
    <property type="match status" value="1"/>
</dbReference>
<proteinExistence type="predicted"/>
<dbReference type="SMART" id="SM00382">
    <property type="entry name" value="AAA"/>
    <property type="match status" value="1"/>
</dbReference>
<evidence type="ECO:0000256" key="4">
    <source>
        <dbReference type="ARBA" id="ARBA00022840"/>
    </source>
</evidence>
<comment type="caution">
    <text evidence="6">The sequence shown here is derived from an EMBL/GenBank/DDBJ whole genome shotgun (WGS) entry which is preliminary data.</text>
</comment>
<dbReference type="RefSeq" id="WP_340605255.1">
    <property type="nucleotide sequence ID" value="NZ_JBBMXV010000004.1"/>
</dbReference>
<evidence type="ECO:0000256" key="1">
    <source>
        <dbReference type="ARBA" id="ARBA00022448"/>
    </source>
</evidence>
<evidence type="ECO:0000256" key="2">
    <source>
        <dbReference type="ARBA" id="ARBA00022475"/>
    </source>
</evidence>
<keyword evidence="7" id="KW-1185">Reference proteome</keyword>
<keyword evidence="3" id="KW-0547">Nucleotide-binding</keyword>
<feature type="domain" description="ABC transporter" evidence="5">
    <location>
        <begin position="4"/>
        <end position="251"/>
    </location>
</feature>
<dbReference type="SUPFAM" id="SSF52540">
    <property type="entry name" value="P-loop containing nucleoside triphosphate hydrolases"/>
    <property type="match status" value="1"/>
</dbReference>
<dbReference type="Gene3D" id="3.40.50.300">
    <property type="entry name" value="P-loop containing nucleotide triphosphate hydrolases"/>
    <property type="match status" value="1"/>
</dbReference>
<dbReference type="EMBL" id="JBHSXQ010000004">
    <property type="protein sequence ID" value="MFC6906685.1"/>
    <property type="molecule type" value="Genomic_DNA"/>
</dbReference>
<keyword evidence="2" id="KW-1003">Cell membrane</keyword>
<dbReference type="GO" id="GO:0005524">
    <property type="term" value="F:ATP binding"/>
    <property type="evidence" value="ECO:0007669"/>
    <property type="project" value="UniProtKB-KW"/>
</dbReference>
<dbReference type="InterPro" id="IPR017871">
    <property type="entry name" value="ABC_transporter-like_CS"/>
</dbReference>
<gene>
    <name evidence="6" type="ORF">ACFQGH_15930</name>
</gene>
<dbReference type="PANTHER" id="PTHR43423:SF1">
    <property type="entry name" value="ABC TRANSPORTER I FAMILY MEMBER 17"/>
    <property type="match status" value="1"/>
</dbReference>
<dbReference type="PROSITE" id="PS50893">
    <property type="entry name" value="ABC_TRANSPORTER_2"/>
    <property type="match status" value="1"/>
</dbReference>
<dbReference type="InterPro" id="IPR003593">
    <property type="entry name" value="AAA+_ATPase"/>
</dbReference>
<keyword evidence="4 6" id="KW-0067">ATP-binding</keyword>
<dbReference type="InterPro" id="IPR003439">
    <property type="entry name" value="ABC_transporter-like_ATP-bd"/>
</dbReference>
<reference evidence="6 7" key="1">
    <citation type="journal article" date="2019" name="Int. J. Syst. Evol. Microbiol.">
        <title>The Global Catalogue of Microorganisms (GCM) 10K type strain sequencing project: providing services to taxonomists for standard genome sequencing and annotation.</title>
        <authorList>
            <consortium name="The Broad Institute Genomics Platform"/>
            <consortium name="The Broad Institute Genome Sequencing Center for Infectious Disease"/>
            <person name="Wu L."/>
            <person name="Ma J."/>
        </authorList>
    </citation>
    <scope>NUCLEOTIDE SEQUENCE [LARGE SCALE GENOMIC DNA]</scope>
    <source>
        <strain evidence="6 7">CGMCC 1.3240</strain>
    </source>
</reference>
<protein>
    <submittedName>
        <fullName evidence="6">Phosphate ABC transporter ATP-binding protein</fullName>
    </submittedName>
</protein>
<keyword evidence="2" id="KW-0472">Membrane</keyword>
<evidence type="ECO:0000313" key="7">
    <source>
        <dbReference type="Proteomes" id="UP001596312"/>
    </source>
</evidence>
<dbReference type="CDD" id="cd03260">
    <property type="entry name" value="ABC_PstB_phosphate_transporter"/>
    <property type="match status" value="1"/>
</dbReference>
<evidence type="ECO:0000259" key="5">
    <source>
        <dbReference type="PROSITE" id="PS50893"/>
    </source>
</evidence>
<evidence type="ECO:0000313" key="6">
    <source>
        <dbReference type="EMBL" id="MFC6906685.1"/>
    </source>
</evidence>
<keyword evidence="1" id="KW-0813">Transport</keyword>
<accession>A0ABD5V952</accession>
<organism evidence="6 7">
    <name type="scientific">Halalkalicoccus tibetensis</name>
    <dbReference type="NCBI Taxonomy" id="175632"/>
    <lineage>
        <taxon>Archaea</taxon>
        <taxon>Methanobacteriati</taxon>
        <taxon>Methanobacteriota</taxon>
        <taxon>Stenosarchaea group</taxon>
        <taxon>Halobacteria</taxon>
        <taxon>Halobacteriales</taxon>
        <taxon>Halococcaceae</taxon>
        <taxon>Halalkalicoccus</taxon>
    </lineage>
</organism>
<dbReference type="InterPro" id="IPR005670">
    <property type="entry name" value="PstB-like"/>
</dbReference>
<name>A0ABD5V952_9EURY</name>
<sequence length="257" mass="28048">MNAVLDVEGLRHAYGEPVFDDVSMAVDRGEILAIIGPSGVGKSTLLRLLALFEQPDGGTISYDGTDVWSISEGQRLALRRNVGMVFQEPSLFDTSVRENAEYGLRVRQSWADRMKRNAAELVGKRNGTSEAALEALDVVGLVENEGQNARSLSGGEAQRVAFARALAYEPDVLLLDEPTSDLDPRNTAVLEGAIGEARDRGIGTVVATHDMHQAERIADRVAVLLDQGVIEVGPTERVFEDPRDDRTRKFIDGELVY</sequence>